<evidence type="ECO:0008006" key="4">
    <source>
        <dbReference type="Google" id="ProtNLM"/>
    </source>
</evidence>
<evidence type="ECO:0000256" key="1">
    <source>
        <dbReference type="SAM" id="SignalP"/>
    </source>
</evidence>
<reference evidence="2 3" key="1">
    <citation type="journal article" date="2023" name="Antonie Van Leeuwenhoek">
        <title>Mesoterricola silvestris gen. nov., sp. nov., Mesoterricola sediminis sp. nov., Geothrix oryzae sp. nov., Geothrix edaphica sp. nov., Geothrix rubra sp. nov., and Geothrix limicola sp. nov., six novel members of Acidobacteriota isolated from soils.</title>
        <authorList>
            <person name="Itoh H."/>
            <person name="Sugisawa Y."/>
            <person name="Mise K."/>
            <person name="Xu Z."/>
            <person name="Kuniyasu M."/>
            <person name="Ushijima N."/>
            <person name="Kawano K."/>
            <person name="Kobayashi E."/>
            <person name="Shiratori Y."/>
            <person name="Masuda Y."/>
            <person name="Senoo K."/>
        </authorList>
    </citation>
    <scope>NUCLEOTIDE SEQUENCE [LARGE SCALE GENOMIC DNA]</scope>
    <source>
        <strain evidence="2 3">Red804</strain>
    </source>
</reference>
<feature type="signal peptide" evidence="1">
    <location>
        <begin position="1"/>
        <end position="20"/>
    </location>
</feature>
<protein>
    <recommendedName>
        <fullName evidence="4">Adhesin domain-containing protein</fullName>
    </recommendedName>
</protein>
<feature type="chain" id="PRO_5047086883" description="Adhesin domain-containing protein" evidence="1">
    <location>
        <begin position="21"/>
        <end position="199"/>
    </location>
</feature>
<dbReference type="EMBL" id="BSDE01000003">
    <property type="protein sequence ID" value="GLH73524.1"/>
    <property type="molecule type" value="Genomic_DNA"/>
</dbReference>
<dbReference type="RefSeq" id="WP_285574766.1">
    <property type="nucleotide sequence ID" value="NZ_BSDE01000003.1"/>
</dbReference>
<name>A0ABQ5QFA4_9BACT</name>
<dbReference type="Proteomes" id="UP001165069">
    <property type="component" value="Unassembled WGS sequence"/>
</dbReference>
<proteinExistence type="predicted"/>
<evidence type="ECO:0000313" key="2">
    <source>
        <dbReference type="EMBL" id="GLH73524.1"/>
    </source>
</evidence>
<evidence type="ECO:0000313" key="3">
    <source>
        <dbReference type="Proteomes" id="UP001165069"/>
    </source>
</evidence>
<comment type="caution">
    <text evidence="2">The sequence shown here is derived from an EMBL/GenBank/DDBJ whole genome shotgun (WGS) entry which is preliminary data.</text>
</comment>
<keyword evidence="3" id="KW-1185">Reference proteome</keyword>
<gene>
    <name evidence="2" type="ORF">GETHLI_20260</name>
</gene>
<accession>A0ABQ5QFA4</accession>
<organism evidence="2 3">
    <name type="scientific">Geothrix limicola</name>
    <dbReference type="NCBI Taxonomy" id="2927978"/>
    <lineage>
        <taxon>Bacteria</taxon>
        <taxon>Pseudomonadati</taxon>
        <taxon>Acidobacteriota</taxon>
        <taxon>Holophagae</taxon>
        <taxon>Holophagales</taxon>
        <taxon>Holophagaceae</taxon>
        <taxon>Geothrix</taxon>
    </lineage>
</organism>
<keyword evidence="1" id="KW-0732">Signal</keyword>
<sequence length="199" mass="21736">MWKSLVLLASLVGAPLAAQARVDIHGMNRTWTDLGQPVGNTLYLDLEAAGVSILPSEDGHVRTRFVGTKDIDLSRLRVRFDPAGNPAELRVSHTPHNNFEFEIQVPRSIDLTLRMSAGEVKIQGVEGNKDLRLHAGEVRVQVGDARAYGPVSASVWAGEIKPGPFGEGKEGLFRSFHREGPGRYSLQVSLKAGEITFQN</sequence>